<proteinExistence type="predicted"/>
<dbReference type="Proteomes" id="UP000076858">
    <property type="component" value="Unassembled WGS sequence"/>
</dbReference>
<dbReference type="AlphaFoldDB" id="A0A164FGM7"/>
<dbReference type="EMBL" id="LRGB01020142">
    <property type="protein sequence ID" value="KZR97781.1"/>
    <property type="molecule type" value="Genomic_DNA"/>
</dbReference>
<feature type="compositionally biased region" description="Basic residues" evidence="1">
    <location>
        <begin position="35"/>
        <end position="44"/>
    </location>
</feature>
<gene>
    <name evidence="2" type="ORF">APZ42_007150</name>
</gene>
<feature type="non-terminal residue" evidence="2">
    <location>
        <position position="1"/>
    </location>
</feature>
<sequence length="95" mass="10521">ETTRSIQTVYPLEVQADIDTPVDDTKTGTVEKTTSTRKKNPLRKKNLESREDAGDSGGEDVADCQSPQEERISKFGRPAARGAAKQSPLGRRYRK</sequence>
<name>A0A164FGM7_9CRUS</name>
<evidence type="ECO:0000256" key="1">
    <source>
        <dbReference type="SAM" id="MobiDB-lite"/>
    </source>
</evidence>
<organism evidence="2 3">
    <name type="scientific">Daphnia magna</name>
    <dbReference type="NCBI Taxonomy" id="35525"/>
    <lineage>
        <taxon>Eukaryota</taxon>
        <taxon>Metazoa</taxon>
        <taxon>Ecdysozoa</taxon>
        <taxon>Arthropoda</taxon>
        <taxon>Crustacea</taxon>
        <taxon>Branchiopoda</taxon>
        <taxon>Diplostraca</taxon>
        <taxon>Cladocera</taxon>
        <taxon>Anomopoda</taxon>
        <taxon>Daphniidae</taxon>
        <taxon>Daphnia</taxon>
    </lineage>
</organism>
<reference evidence="2 3" key="1">
    <citation type="submission" date="2016-03" db="EMBL/GenBank/DDBJ databases">
        <title>EvidentialGene: Evidence-directed Construction of Genes on Genomes.</title>
        <authorList>
            <person name="Gilbert D.G."/>
            <person name="Choi J.-H."/>
            <person name="Mockaitis K."/>
            <person name="Colbourne J."/>
            <person name="Pfrender M."/>
        </authorList>
    </citation>
    <scope>NUCLEOTIDE SEQUENCE [LARGE SCALE GENOMIC DNA]</scope>
    <source>
        <strain evidence="2 3">Xinb3</strain>
        <tissue evidence="2">Complete organism</tissue>
    </source>
</reference>
<keyword evidence="3" id="KW-1185">Reference proteome</keyword>
<dbReference type="OrthoDB" id="6377381at2759"/>
<protein>
    <submittedName>
        <fullName evidence="2">Uncharacterized protein</fullName>
    </submittedName>
</protein>
<comment type="caution">
    <text evidence="2">The sequence shown here is derived from an EMBL/GenBank/DDBJ whole genome shotgun (WGS) entry which is preliminary data.</text>
</comment>
<evidence type="ECO:0000313" key="3">
    <source>
        <dbReference type="Proteomes" id="UP000076858"/>
    </source>
</evidence>
<feature type="region of interest" description="Disordered" evidence="1">
    <location>
        <begin position="1"/>
        <end position="95"/>
    </location>
</feature>
<evidence type="ECO:0000313" key="2">
    <source>
        <dbReference type="EMBL" id="KZR97781.1"/>
    </source>
</evidence>
<accession>A0A164FGM7</accession>